<dbReference type="GO" id="GO:0000166">
    <property type="term" value="F:nucleotide binding"/>
    <property type="evidence" value="ECO:0007669"/>
    <property type="project" value="InterPro"/>
</dbReference>
<keyword evidence="1" id="KW-0560">Oxidoreductase</keyword>
<dbReference type="InterPro" id="IPR055170">
    <property type="entry name" value="GFO_IDH_MocA-like_dom"/>
</dbReference>
<accession>A0A7G6YCU9</accession>
<dbReference type="Gene3D" id="3.30.360.10">
    <property type="entry name" value="Dihydrodipicolinate Reductase, domain 2"/>
    <property type="match status" value="1"/>
</dbReference>
<dbReference type="Proteomes" id="UP000515511">
    <property type="component" value="Chromosome"/>
</dbReference>
<gene>
    <name evidence="5" type="ORF">F1C12_15135</name>
</gene>
<evidence type="ECO:0000313" key="5">
    <source>
        <dbReference type="EMBL" id="QNE36314.1"/>
    </source>
</evidence>
<dbReference type="Pfam" id="PF22725">
    <property type="entry name" value="GFO_IDH_MocA_C3"/>
    <property type="match status" value="1"/>
</dbReference>
<evidence type="ECO:0000256" key="2">
    <source>
        <dbReference type="ARBA" id="ARBA00023027"/>
    </source>
</evidence>
<dbReference type="InterPro" id="IPR000683">
    <property type="entry name" value="Gfo/Idh/MocA-like_OxRdtase_N"/>
</dbReference>
<dbReference type="PANTHER" id="PTHR43818:SF11">
    <property type="entry name" value="BCDNA.GH03377"/>
    <property type="match status" value="1"/>
</dbReference>
<dbReference type="SUPFAM" id="SSF55347">
    <property type="entry name" value="Glyceraldehyde-3-phosphate dehydrogenase-like, C-terminal domain"/>
    <property type="match status" value="1"/>
</dbReference>
<sequence>MSQPLAVAALGFWHVHGRDYARDAQEHPGTTLVAIWDDDPERGREAAEKFDVEFVADLDELLARDSLDGVTVTTSTDQHVDVISRAIAAGKHVFTEKVLAPTVADADALVAAADTAGVSLVVSLPRLYHGYTAAIQEVLDAGTLGELAYSRVRLAHDGWIAGWLPDRFGNLAEAYGGALTDLGCHPIYLTRLFHRSEPQRVTATYGSLTGREVDDNAVVTAEFDGGRIGVIEASLVQSPGDFTIELRGTHGALSYGGAAGGLFLNTGDGWQELAVPDNGAGAFDEWVERIHDGSRADANLDHALALTRVVVAANASAAEGRPVEPAVPAATR</sequence>
<reference evidence="6" key="1">
    <citation type="submission" date="2019-09" db="EMBL/GenBank/DDBJ databases">
        <title>Antimicrobial potential of Antarctic Bacteria.</title>
        <authorList>
            <person name="Benaud N."/>
            <person name="Edwards R.J."/>
            <person name="Ferrari B.C."/>
        </authorList>
    </citation>
    <scope>NUCLEOTIDE SEQUENCE [LARGE SCALE GENOMIC DNA]</scope>
    <source>
        <strain evidence="6">INR9</strain>
    </source>
</reference>
<evidence type="ECO:0000256" key="1">
    <source>
        <dbReference type="ARBA" id="ARBA00023002"/>
    </source>
</evidence>
<feature type="domain" description="Gfo/Idh/MocA-like oxidoreductase N-terminal" evidence="3">
    <location>
        <begin position="15"/>
        <end position="122"/>
    </location>
</feature>
<feature type="domain" description="GFO/IDH/MocA-like oxidoreductase" evidence="4">
    <location>
        <begin position="133"/>
        <end position="253"/>
    </location>
</feature>
<name>A0A7G6YCU9_9MICO</name>
<dbReference type="InterPro" id="IPR050463">
    <property type="entry name" value="Gfo/Idh/MocA_oxidrdct_glycsds"/>
</dbReference>
<organism evidence="5 6">
    <name type="scientific">Leifsonia shinshuensis</name>
    <dbReference type="NCBI Taxonomy" id="150026"/>
    <lineage>
        <taxon>Bacteria</taxon>
        <taxon>Bacillati</taxon>
        <taxon>Actinomycetota</taxon>
        <taxon>Actinomycetes</taxon>
        <taxon>Micrococcales</taxon>
        <taxon>Microbacteriaceae</taxon>
        <taxon>Leifsonia</taxon>
    </lineage>
</organism>
<dbReference type="Gene3D" id="3.40.50.720">
    <property type="entry name" value="NAD(P)-binding Rossmann-like Domain"/>
    <property type="match status" value="1"/>
</dbReference>
<evidence type="ECO:0000259" key="4">
    <source>
        <dbReference type="Pfam" id="PF22725"/>
    </source>
</evidence>
<protein>
    <submittedName>
        <fullName evidence="5">Gfo/Idh/MocA family oxidoreductase</fullName>
    </submittedName>
</protein>
<dbReference type="SUPFAM" id="SSF51735">
    <property type="entry name" value="NAD(P)-binding Rossmann-fold domains"/>
    <property type="match status" value="1"/>
</dbReference>
<dbReference type="RefSeq" id="WP_185275748.1">
    <property type="nucleotide sequence ID" value="NZ_CP043641.1"/>
</dbReference>
<dbReference type="GO" id="GO:0016491">
    <property type="term" value="F:oxidoreductase activity"/>
    <property type="evidence" value="ECO:0007669"/>
    <property type="project" value="UniProtKB-KW"/>
</dbReference>
<dbReference type="EMBL" id="CP043641">
    <property type="protein sequence ID" value="QNE36314.1"/>
    <property type="molecule type" value="Genomic_DNA"/>
</dbReference>
<dbReference type="KEGG" id="lse:F1C12_15135"/>
<dbReference type="PANTHER" id="PTHR43818">
    <property type="entry name" value="BCDNA.GH03377"/>
    <property type="match status" value="1"/>
</dbReference>
<evidence type="ECO:0000259" key="3">
    <source>
        <dbReference type="Pfam" id="PF01408"/>
    </source>
</evidence>
<keyword evidence="2" id="KW-0520">NAD</keyword>
<evidence type="ECO:0000313" key="6">
    <source>
        <dbReference type="Proteomes" id="UP000515511"/>
    </source>
</evidence>
<proteinExistence type="predicted"/>
<dbReference type="AlphaFoldDB" id="A0A7G6YCU9"/>
<dbReference type="Pfam" id="PF01408">
    <property type="entry name" value="GFO_IDH_MocA"/>
    <property type="match status" value="1"/>
</dbReference>
<dbReference type="InterPro" id="IPR036291">
    <property type="entry name" value="NAD(P)-bd_dom_sf"/>
</dbReference>